<evidence type="ECO:0000313" key="2">
    <source>
        <dbReference type="EMBL" id="KAG0146931.1"/>
    </source>
</evidence>
<comment type="caution">
    <text evidence="2">The sequence shown here is derived from an EMBL/GenBank/DDBJ whole genome shotgun (WGS) entry which is preliminary data.</text>
</comment>
<keyword evidence="3" id="KW-1185">Reference proteome</keyword>
<accession>A0A9P6TC32</accession>
<proteinExistence type="predicted"/>
<dbReference type="Pfam" id="PF05699">
    <property type="entry name" value="Dimer_Tnp_hAT"/>
    <property type="match status" value="1"/>
</dbReference>
<reference evidence="2" key="1">
    <citation type="submission" date="2013-11" db="EMBL/GenBank/DDBJ databases">
        <title>Genome sequence of the fusiform rust pathogen reveals effectors for host alternation and coevolution with pine.</title>
        <authorList>
            <consortium name="DOE Joint Genome Institute"/>
            <person name="Smith K."/>
            <person name="Pendleton A."/>
            <person name="Kubisiak T."/>
            <person name="Anderson C."/>
            <person name="Salamov A."/>
            <person name="Aerts A."/>
            <person name="Riley R."/>
            <person name="Clum A."/>
            <person name="Lindquist E."/>
            <person name="Ence D."/>
            <person name="Campbell M."/>
            <person name="Kronenberg Z."/>
            <person name="Feau N."/>
            <person name="Dhillon B."/>
            <person name="Hamelin R."/>
            <person name="Burleigh J."/>
            <person name="Smith J."/>
            <person name="Yandell M."/>
            <person name="Nelson C."/>
            <person name="Grigoriev I."/>
            <person name="Davis J."/>
        </authorList>
    </citation>
    <scope>NUCLEOTIDE SEQUENCE</scope>
    <source>
        <strain evidence="2">G11</strain>
    </source>
</reference>
<gene>
    <name evidence="2" type="ORF">CROQUDRAFT_92075</name>
</gene>
<dbReference type="SUPFAM" id="SSF53098">
    <property type="entry name" value="Ribonuclease H-like"/>
    <property type="match status" value="1"/>
</dbReference>
<sequence length="168" mass="18484">MYASLGAPVAHITQDPNHSQVFDEVKSYLGGENPTQPGETMGAYWMRMITSNTYPVLGEIAIKLLANSASSACVERIFSISRGIATSARPRLSPQTISRLICVRYWTENKKATSNDSGLYEGVESTTLWKYNYSRESCLRLRLYAESLSACLSATTVDALSFGPLDLL</sequence>
<dbReference type="InterPro" id="IPR012337">
    <property type="entry name" value="RNaseH-like_sf"/>
</dbReference>
<protein>
    <recommendedName>
        <fullName evidence="1">HAT C-terminal dimerisation domain-containing protein</fullName>
    </recommendedName>
</protein>
<dbReference type="InterPro" id="IPR008906">
    <property type="entry name" value="HATC_C_dom"/>
</dbReference>
<organism evidence="2 3">
    <name type="scientific">Cronartium quercuum f. sp. fusiforme G11</name>
    <dbReference type="NCBI Taxonomy" id="708437"/>
    <lineage>
        <taxon>Eukaryota</taxon>
        <taxon>Fungi</taxon>
        <taxon>Dikarya</taxon>
        <taxon>Basidiomycota</taxon>
        <taxon>Pucciniomycotina</taxon>
        <taxon>Pucciniomycetes</taxon>
        <taxon>Pucciniales</taxon>
        <taxon>Coleosporiaceae</taxon>
        <taxon>Cronartium</taxon>
    </lineage>
</organism>
<dbReference type="GO" id="GO:0046983">
    <property type="term" value="F:protein dimerization activity"/>
    <property type="evidence" value="ECO:0007669"/>
    <property type="project" value="InterPro"/>
</dbReference>
<evidence type="ECO:0000313" key="3">
    <source>
        <dbReference type="Proteomes" id="UP000886653"/>
    </source>
</evidence>
<dbReference type="AlphaFoldDB" id="A0A9P6TC32"/>
<name>A0A9P6TC32_9BASI</name>
<feature type="domain" description="HAT C-terminal dimerisation" evidence="1">
    <location>
        <begin position="45"/>
        <end position="106"/>
    </location>
</feature>
<dbReference type="Proteomes" id="UP000886653">
    <property type="component" value="Unassembled WGS sequence"/>
</dbReference>
<evidence type="ECO:0000259" key="1">
    <source>
        <dbReference type="Pfam" id="PF05699"/>
    </source>
</evidence>
<dbReference type="EMBL" id="MU167254">
    <property type="protein sequence ID" value="KAG0146931.1"/>
    <property type="molecule type" value="Genomic_DNA"/>
</dbReference>